<dbReference type="InterPro" id="IPR021109">
    <property type="entry name" value="Peptidase_aspartic_dom_sf"/>
</dbReference>
<dbReference type="Gene3D" id="2.40.70.10">
    <property type="entry name" value="Acid Proteases"/>
    <property type="match status" value="2"/>
</dbReference>
<dbReference type="GO" id="GO:0008233">
    <property type="term" value="F:peptidase activity"/>
    <property type="evidence" value="ECO:0007669"/>
    <property type="project" value="UniProtKB-KW"/>
</dbReference>
<gene>
    <name evidence="4" type="ORF">CC84DRAFT_1093305</name>
</gene>
<evidence type="ECO:0000256" key="1">
    <source>
        <dbReference type="SAM" id="MobiDB-lite"/>
    </source>
</evidence>
<evidence type="ECO:0000259" key="3">
    <source>
        <dbReference type="PROSITE" id="PS51767"/>
    </source>
</evidence>
<dbReference type="PROSITE" id="PS51767">
    <property type="entry name" value="PEPTIDASE_A1"/>
    <property type="match status" value="1"/>
</dbReference>
<sequence length="567" mass="62452">MGDHTPSPSPSPRPIVYSPSQEFIGNDGQWSDFIIRVGSPAQNFRVIPSSKSSEIYVPIVDGCERDNITSCGPLRGAYDFNGRESSGFLVNSSSTWHEIGLYEMDARPDLNFTANALYGLDTLGLMLQNSGGPTLSNQVIAAMANPAIWVGMVGLGQKPANFSEFDNPQEGLISSLKKEGKIPSKSYGYTAGAAYRKPQALASLTLGGYDQSKFDQNKIIFGFDPDDDKPLSLNVQSMVAQNTFNGSTNLLGVVNQPTYVTIDYTVPHLWLPRSVCDIFESAFHLTYDNSTDLYLVNDTVHTQLKAKSPTITIGFGKTADPAERVNIVLPYGAFDLQASHPTYPNATNYFPIRRALNESMYTFGRTLMQEAYLKVDYERSQFSIHQTLFPDTGAKQQIIPLFSPSDSAVGGDEHRDGVHLSAGAIAGIVIGDLALLLLLVVVGLCIYRWRSISKWRLNRRTHADEERPPEKKIHSDGELPNNMRHEKDGPAVFEADGSGLVELCYQGLRLNVNVERSHELSGYGSTPVRITISPSETQSQRRTDSVCPQGAEEARRFSFDSQVSTWI</sequence>
<keyword evidence="2" id="KW-1133">Transmembrane helix</keyword>
<dbReference type="InParanoid" id="A0A177CDQ2"/>
<name>A0A177CDQ2_9PLEO</name>
<dbReference type="EMBL" id="KV441553">
    <property type="protein sequence ID" value="OAG05022.1"/>
    <property type="molecule type" value="Genomic_DNA"/>
</dbReference>
<organism evidence="4 5">
    <name type="scientific">Paraphaeosphaeria sporulosa</name>
    <dbReference type="NCBI Taxonomy" id="1460663"/>
    <lineage>
        <taxon>Eukaryota</taxon>
        <taxon>Fungi</taxon>
        <taxon>Dikarya</taxon>
        <taxon>Ascomycota</taxon>
        <taxon>Pezizomycotina</taxon>
        <taxon>Dothideomycetes</taxon>
        <taxon>Pleosporomycetidae</taxon>
        <taxon>Pleosporales</taxon>
        <taxon>Massarineae</taxon>
        <taxon>Didymosphaeriaceae</taxon>
        <taxon>Paraphaeosphaeria</taxon>
    </lineage>
</organism>
<evidence type="ECO:0000313" key="5">
    <source>
        <dbReference type="Proteomes" id="UP000077069"/>
    </source>
</evidence>
<feature type="region of interest" description="Disordered" evidence="1">
    <location>
        <begin position="459"/>
        <end position="487"/>
    </location>
</feature>
<dbReference type="GO" id="GO:0006508">
    <property type="term" value="P:proteolysis"/>
    <property type="evidence" value="ECO:0007669"/>
    <property type="project" value="UniProtKB-KW"/>
</dbReference>
<feature type="region of interest" description="Disordered" evidence="1">
    <location>
        <begin position="525"/>
        <end position="553"/>
    </location>
</feature>
<feature type="domain" description="Peptidase A1" evidence="3">
    <location>
        <begin position="31"/>
        <end position="385"/>
    </location>
</feature>
<dbReference type="RefSeq" id="XP_018035387.1">
    <property type="nucleotide sequence ID" value="XM_018174505.1"/>
</dbReference>
<keyword evidence="4" id="KW-0645">Protease</keyword>
<dbReference type="OrthoDB" id="4074350at2759"/>
<dbReference type="GeneID" id="28757991"/>
<feature type="transmembrane region" description="Helical" evidence="2">
    <location>
        <begin position="424"/>
        <end position="447"/>
    </location>
</feature>
<evidence type="ECO:0000313" key="4">
    <source>
        <dbReference type="EMBL" id="OAG05022.1"/>
    </source>
</evidence>
<keyword evidence="4" id="KW-0378">Hydrolase</keyword>
<dbReference type="AlphaFoldDB" id="A0A177CDQ2"/>
<dbReference type="Pfam" id="PF00026">
    <property type="entry name" value="Asp"/>
    <property type="match status" value="1"/>
</dbReference>
<dbReference type="SUPFAM" id="SSF50630">
    <property type="entry name" value="Acid proteases"/>
    <property type="match status" value="1"/>
</dbReference>
<keyword evidence="2" id="KW-0472">Membrane</keyword>
<feature type="compositionally biased region" description="Basic and acidic residues" evidence="1">
    <location>
        <begin position="461"/>
        <end position="487"/>
    </location>
</feature>
<reference evidence="4 5" key="1">
    <citation type="submission" date="2016-05" db="EMBL/GenBank/DDBJ databases">
        <title>Comparative analysis of secretome profiles of manganese(II)-oxidizing ascomycete fungi.</title>
        <authorList>
            <consortium name="DOE Joint Genome Institute"/>
            <person name="Zeiner C.A."/>
            <person name="Purvine S.O."/>
            <person name="Zink E.M."/>
            <person name="Wu S."/>
            <person name="Pasa-Tolic L."/>
            <person name="Chaput D.L."/>
            <person name="Haridas S."/>
            <person name="Grigoriev I.V."/>
            <person name="Santelli C.M."/>
            <person name="Hansel C.M."/>
        </authorList>
    </citation>
    <scope>NUCLEOTIDE SEQUENCE [LARGE SCALE GENOMIC DNA]</scope>
    <source>
        <strain evidence="4 5">AP3s5-JAC2a</strain>
    </source>
</reference>
<accession>A0A177CDQ2</accession>
<keyword evidence="5" id="KW-1185">Reference proteome</keyword>
<dbReference type="Proteomes" id="UP000077069">
    <property type="component" value="Unassembled WGS sequence"/>
</dbReference>
<evidence type="ECO:0000256" key="2">
    <source>
        <dbReference type="SAM" id="Phobius"/>
    </source>
</evidence>
<proteinExistence type="predicted"/>
<keyword evidence="2" id="KW-0812">Transmembrane</keyword>
<dbReference type="InterPro" id="IPR033121">
    <property type="entry name" value="PEPTIDASE_A1"/>
</dbReference>
<protein>
    <submittedName>
        <fullName evidence="4">Acid protease</fullName>
    </submittedName>
</protein>